<dbReference type="GeneID" id="63728498"/>
<dbReference type="Pfam" id="PF24883">
    <property type="entry name" value="NPHP3_N"/>
    <property type="match status" value="1"/>
</dbReference>
<dbReference type="SUPFAM" id="SSF53167">
    <property type="entry name" value="Purine and uridine phosphorylases"/>
    <property type="match status" value="1"/>
</dbReference>
<dbReference type="InterPro" id="IPR035994">
    <property type="entry name" value="Nucleoside_phosphorylase_sf"/>
</dbReference>
<keyword evidence="5" id="KW-1185">Reference proteome</keyword>
<evidence type="ECO:0000259" key="3">
    <source>
        <dbReference type="Pfam" id="PF24883"/>
    </source>
</evidence>
<evidence type="ECO:0000256" key="1">
    <source>
        <dbReference type="ARBA" id="ARBA00022737"/>
    </source>
</evidence>
<dbReference type="GO" id="GO:0003824">
    <property type="term" value="F:catalytic activity"/>
    <property type="evidence" value="ECO:0007669"/>
    <property type="project" value="InterPro"/>
</dbReference>
<dbReference type="Gene3D" id="3.40.50.300">
    <property type="entry name" value="P-loop containing nucleotide triphosphate hydrolases"/>
    <property type="match status" value="1"/>
</dbReference>
<dbReference type="InterPro" id="IPR000845">
    <property type="entry name" value="Nucleoside_phosphorylase_d"/>
</dbReference>
<dbReference type="STRING" id="1036611.A0A1L9P992"/>
<dbReference type="OrthoDB" id="194358at2759"/>
<keyword evidence="1" id="KW-0677">Repeat</keyword>
<reference evidence="5" key="1">
    <citation type="journal article" date="2017" name="Genome Biol.">
        <title>Comparative genomics reveals high biological diversity and specific adaptations in the industrially and medically important fungal genus Aspergillus.</title>
        <authorList>
            <person name="de Vries R.P."/>
            <person name="Riley R."/>
            <person name="Wiebenga A."/>
            <person name="Aguilar-Osorio G."/>
            <person name="Amillis S."/>
            <person name="Uchima C.A."/>
            <person name="Anderluh G."/>
            <person name="Asadollahi M."/>
            <person name="Askin M."/>
            <person name="Barry K."/>
            <person name="Battaglia E."/>
            <person name="Bayram O."/>
            <person name="Benocci T."/>
            <person name="Braus-Stromeyer S.A."/>
            <person name="Caldana C."/>
            <person name="Canovas D."/>
            <person name="Cerqueira G.C."/>
            <person name="Chen F."/>
            <person name="Chen W."/>
            <person name="Choi C."/>
            <person name="Clum A."/>
            <person name="Dos Santos R.A."/>
            <person name="Damasio A.R."/>
            <person name="Diallinas G."/>
            <person name="Emri T."/>
            <person name="Fekete E."/>
            <person name="Flipphi M."/>
            <person name="Freyberg S."/>
            <person name="Gallo A."/>
            <person name="Gournas C."/>
            <person name="Habgood R."/>
            <person name="Hainaut M."/>
            <person name="Harispe M.L."/>
            <person name="Henrissat B."/>
            <person name="Hilden K.S."/>
            <person name="Hope R."/>
            <person name="Hossain A."/>
            <person name="Karabika E."/>
            <person name="Karaffa L."/>
            <person name="Karanyi Z."/>
            <person name="Krasevec N."/>
            <person name="Kuo A."/>
            <person name="Kusch H."/>
            <person name="LaButti K."/>
            <person name="Lagendijk E.L."/>
            <person name="Lapidus A."/>
            <person name="Levasseur A."/>
            <person name="Lindquist E."/>
            <person name="Lipzen A."/>
            <person name="Logrieco A.F."/>
            <person name="MacCabe A."/>
            <person name="Maekelae M.R."/>
            <person name="Malavazi I."/>
            <person name="Melin P."/>
            <person name="Meyer V."/>
            <person name="Mielnichuk N."/>
            <person name="Miskei M."/>
            <person name="Molnar A.P."/>
            <person name="Mule G."/>
            <person name="Ngan C.Y."/>
            <person name="Orejas M."/>
            <person name="Orosz E."/>
            <person name="Ouedraogo J.P."/>
            <person name="Overkamp K.M."/>
            <person name="Park H.-S."/>
            <person name="Perrone G."/>
            <person name="Piumi F."/>
            <person name="Punt P.J."/>
            <person name="Ram A.F."/>
            <person name="Ramon A."/>
            <person name="Rauscher S."/>
            <person name="Record E."/>
            <person name="Riano-Pachon D.M."/>
            <person name="Robert V."/>
            <person name="Roehrig J."/>
            <person name="Ruller R."/>
            <person name="Salamov A."/>
            <person name="Salih N.S."/>
            <person name="Samson R.A."/>
            <person name="Sandor E."/>
            <person name="Sanguinetti M."/>
            <person name="Schuetze T."/>
            <person name="Sepcic K."/>
            <person name="Shelest E."/>
            <person name="Sherlock G."/>
            <person name="Sophianopoulou V."/>
            <person name="Squina F.M."/>
            <person name="Sun H."/>
            <person name="Susca A."/>
            <person name="Todd R.B."/>
            <person name="Tsang A."/>
            <person name="Unkles S.E."/>
            <person name="van de Wiele N."/>
            <person name="van Rossen-Uffink D."/>
            <person name="Oliveira J.V."/>
            <person name="Vesth T.C."/>
            <person name="Visser J."/>
            <person name="Yu J.-H."/>
            <person name="Zhou M."/>
            <person name="Andersen M.R."/>
            <person name="Archer D.B."/>
            <person name="Baker S.E."/>
            <person name="Benoit I."/>
            <person name="Brakhage A.A."/>
            <person name="Braus G.H."/>
            <person name="Fischer R."/>
            <person name="Frisvad J.C."/>
            <person name="Goldman G.H."/>
            <person name="Houbraken J."/>
            <person name="Oakley B."/>
            <person name="Pocsi I."/>
            <person name="Scazzocchio C."/>
            <person name="Seiboth B."/>
            <person name="vanKuyk P.A."/>
            <person name="Wortman J."/>
            <person name="Dyer P.S."/>
            <person name="Grigoriev I.V."/>
        </authorList>
    </citation>
    <scope>NUCLEOTIDE SEQUENCE [LARGE SCALE GENOMIC DNA]</scope>
    <source>
        <strain evidence="5">CBS 583.65</strain>
    </source>
</reference>
<dbReference type="SUPFAM" id="SSF52540">
    <property type="entry name" value="P-loop containing nucleoside triphosphate hydrolases"/>
    <property type="match status" value="1"/>
</dbReference>
<dbReference type="InterPro" id="IPR056884">
    <property type="entry name" value="NPHP3-like_N"/>
</dbReference>
<dbReference type="PANTHER" id="PTHR46082">
    <property type="entry name" value="ATP/GTP-BINDING PROTEIN-RELATED"/>
    <property type="match status" value="1"/>
</dbReference>
<dbReference type="Gene3D" id="3.40.50.1580">
    <property type="entry name" value="Nucleoside phosphorylase domain"/>
    <property type="match status" value="1"/>
</dbReference>
<dbReference type="PANTHER" id="PTHR46082:SF11">
    <property type="entry name" value="AAA+ ATPASE DOMAIN-CONTAINING PROTEIN-RELATED"/>
    <property type="match status" value="1"/>
</dbReference>
<accession>A0A1L9P992</accession>
<protein>
    <submittedName>
        <fullName evidence="4">Uncharacterized protein</fullName>
    </submittedName>
</protein>
<dbReference type="InterPro" id="IPR053137">
    <property type="entry name" value="NLR-like"/>
</dbReference>
<dbReference type="GO" id="GO:0009116">
    <property type="term" value="P:nucleoside metabolic process"/>
    <property type="evidence" value="ECO:0007669"/>
    <property type="project" value="InterPro"/>
</dbReference>
<dbReference type="VEuPathDB" id="FungiDB:ASPVEDRAFT_441497"/>
<evidence type="ECO:0000313" key="5">
    <source>
        <dbReference type="Proteomes" id="UP000184073"/>
    </source>
</evidence>
<dbReference type="Proteomes" id="UP000184073">
    <property type="component" value="Unassembled WGS sequence"/>
</dbReference>
<name>A0A1L9P992_ASPVE</name>
<feature type="domain" description="Nephrocystin 3-like N-terminal" evidence="3">
    <location>
        <begin position="389"/>
        <end position="562"/>
    </location>
</feature>
<dbReference type="EMBL" id="KV878126">
    <property type="protein sequence ID" value="OJI98056.1"/>
    <property type="molecule type" value="Genomic_DNA"/>
</dbReference>
<dbReference type="RefSeq" id="XP_040663819.1">
    <property type="nucleotide sequence ID" value="XM_040812987.1"/>
</dbReference>
<proteinExistence type="predicted"/>
<evidence type="ECO:0000313" key="4">
    <source>
        <dbReference type="EMBL" id="OJI98056.1"/>
    </source>
</evidence>
<gene>
    <name evidence="4" type="ORF">ASPVEDRAFT_441497</name>
</gene>
<dbReference type="AlphaFoldDB" id="A0A1L9P992"/>
<feature type="domain" description="Nucleoside phosphorylase" evidence="2">
    <location>
        <begin position="57"/>
        <end position="332"/>
    </location>
</feature>
<dbReference type="Pfam" id="PF01048">
    <property type="entry name" value="PNP_UDP_1"/>
    <property type="match status" value="1"/>
</dbReference>
<evidence type="ECO:0000259" key="2">
    <source>
        <dbReference type="Pfam" id="PF01048"/>
    </source>
</evidence>
<organism evidence="4 5">
    <name type="scientific">Aspergillus versicolor CBS 583.65</name>
    <dbReference type="NCBI Taxonomy" id="1036611"/>
    <lineage>
        <taxon>Eukaryota</taxon>
        <taxon>Fungi</taxon>
        <taxon>Dikarya</taxon>
        <taxon>Ascomycota</taxon>
        <taxon>Pezizomycotina</taxon>
        <taxon>Eurotiomycetes</taxon>
        <taxon>Eurotiomycetidae</taxon>
        <taxon>Eurotiales</taxon>
        <taxon>Aspergillaceae</taxon>
        <taxon>Aspergillus</taxon>
        <taxon>Aspergillus subgen. Nidulantes</taxon>
    </lineage>
</organism>
<sequence length="872" mass="98116">MRRPASFFPSSSLMMPHQHIMAIGDQEHLQIAYLPKRQTSSQDDGPPKLRHDSYSVAWICALPIEMAAAQAMLDEIHETLPTDADDTNTYVLGRIAKHNVVIACLPFTQYGTNNAANVATNLRRTFPSIQASLMVGIAGGVPGKADIRLGDVVVGSSVLQYDLGKVIGDGQLKSTALARFPDKLVATAVSSLRAKHEMEPSQVPTILQQKLGKYPNYARPSTADIVFEAVYEHESSAVSCDVCDRSRILERSKRGPETVVIHYGAIGSGNQVMRSGTKRDQIANEFGIICFEMEGAGVMEVVPCLPIRGICDYSDSHKTKEWQRYAAGTAAAYATELLEVLPISANHRKAEDVPDRYQTANHRKKLLDSLRFKRMGIREKTIAKEHARTCEWLLDHPEYNAWNDQEQQPEHNGFLWISGKPGAGKSTLMKFAFLKMKTQARSQNFVAASFFFNARGELLERSVFGMYRALLVQLLEGYPDLQAVLDNPDLVSPEEDCLPLGVCKDLLSNAVMDLRDRLFVCFIDALDECDEQQVVDMVWYFEELAEQSTSAGVQFRVCFSSRHYPHIAIERAIRLILEDQPGHATDMASYVASRLSIKDKVLLRELRPKILEKAAGVFMWTVLVVHILNKEDRHGGLALRKRLADIPSDLSELFRDILKRDDENMEQFVLAMLWILYAKQPLCPYEFQHAVWSGLRLKDIVDPQPPHLSTMDAEDRAGRLERYVVSASKGLAEVTKSTRPTVQFIHESVRDFLIRDKGLLELCPGLGVNVKGSSHDTLKQCCYAYINDDFIRLSVDEMEPADNTTKTRSLLLERHPFLHYATQQVLHHASAAATAILQDEFLSTFRICDWVRISNIFQLDEKWHRSPSVTQA</sequence>
<dbReference type="InterPro" id="IPR027417">
    <property type="entry name" value="P-loop_NTPase"/>
</dbReference>